<dbReference type="InterPro" id="IPR000537">
    <property type="entry name" value="UbiA_prenyltransferase"/>
</dbReference>
<evidence type="ECO:0000256" key="3">
    <source>
        <dbReference type="ARBA" id="ARBA00022989"/>
    </source>
</evidence>
<keyword evidence="3 5" id="KW-1133">Transmembrane helix</keyword>
<keyword evidence="7" id="KW-1185">Reference proteome</keyword>
<feature type="transmembrane region" description="Helical" evidence="5">
    <location>
        <begin position="124"/>
        <end position="140"/>
    </location>
</feature>
<evidence type="ECO:0000256" key="5">
    <source>
        <dbReference type="SAM" id="Phobius"/>
    </source>
</evidence>
<dbReference type="RefSeq" id="WP_154759220.1">
    <property type="nucleotide sequence ID" value="NZ_WMBA01000043.1"/>
</dbReference>
<dbReference type="Gene3D" id="1.10.357.140">
    <property type="entry name" value="UbiA prenyltransferase"/>
    <property type="match status" value="1"/>
</dbReference>
<evidence type="ECO:0000256" key="2">
    <source>
        <dbReference type="ARBA" id="ARBA00022692"/>
    </source>
</evidence>
<proteinExistence type="predicted"/>
<accession>A0A6N7YYV4</accession>
<evidence type="ECO:0000256" key="1">
    <source>
        <dbReference type="ARBA" id="ARBA00004141"/>
    </source>
</evidence>
<keyword evidence="2 5" id="KW-0812">Transmembrane</keyword>
<feature type="transmembrane region" description="Helical" evidence="5">
    <location>
        <begin position="178"/>
        <end position="197"/>
    </location>
</feature>
<gene>
    <name evidence="6" type="ORF">GKO32_24325</name>
</gene>
<dbReference type="Proteomes" id="UP000440096">
    <property type="component" value="Unassembled WGS sequence"/>
</dbReference>
<evidence type="ECO:0008006" key="8">
    <source>
        <dbReference type="Google" id="ProtNLM"/>
    </source>
</evidence>
<keyword evidence="4 5" id="KW-0472">Membrane</keyword>
<dbReference type="GO" id="GO:0016765">
    <property type="term" value="F:transferase activity, transferring alkyl or aryl (other than methyl) groups"/>
    <property type="evidence" value="ECO:0007669"/>
    <property type="project" value="InterPro"/>
</dbReference>
<sequence length="300" mass="31661">MLETRAHRVWRDVVLVHRLQFPLPVSYLGVALWGACFAVGAPEQLASWPVLTVIVANILLILGPLALNVALDRELDSRHREKNTLATAAKHFGGNGLVVASVAEMVAGLLIAGTVSVVLGRPQITLTAAGIVVLHLLYNVEPVRLKRHGMTGAAVFGIGATTGPALLTYFAVAANVPAPIRLAFAGLGVMAIGRTAWWSLPDRAADLAAGQQTPVARYGLRGTVVRSCLLLVAGLVLLAWGLVWRFGPALAVAGIAAYALFLADVLRTRRHPGTARRMLRRAMPLIACGDVLLAVIALAG</sequence>
<evidence type="ECO:0000313" key="6">
    <source>
        <dbReference type="EMBL" id="MTD57078.1"/>
    </source>
</evidence>
<dbReference type="GO" id="GO:0016020">
    <property type="term" value="C:membrane"/>
    <property type="evidence" value="ECO:0007669"/>
    <property type="project" value="UniProtKB-SubCell"/>
</dbReference>
<feature type="transmembrane region" description="Helical" evidence="5">
    <location>
        <begin position="92"/>
        <end position="118"/>
    </location>
</feature>
<dbReference type="AlphaFoldDB" id="A0A6N7YYV4"/>
<feature type="transmembrane region" description="Helical" evidence="5">
    <location>
        <begin position="47"/>
        <end position="71"/>
    </location>
</feature>
<protein>
    <recommendedName>
        <fullName evidence="8">Prenyltransferase</fullName>
    </recommendedName>
</protein>
<feature type="transmembrane region" description="Helical" evidence="5">
    <location>
        <begin position="278"/>
        <end position="299"/>
    </location>
</feature>
<dbReference type="EMBL" id="WMBA01000043">
    <property type="protein sequence ID" value="MTD57078.1"/>
    <property type="molecule type" value="Genomic_DNA"/>
</dbReference>
<feature type="transmembrane region" description="Helical" evidence="5">
    <location>
        <begin position="218"/>
        <end position="240"/>
    </location>
</feature>
<comment type="caution">
    <text evidence="6">The sequence shown here is derived from an EMBL/GenBank/DDBJ whole genome shotgun (WGS) entry which is preliminary data.</text>
</comment>
<feature type="transmembrane region" description="Helical" evidence="5">
    <location>
        <begin position="152"/>
        <end position="172"/>
    </location>
</feature>
<dbReference type="InterPro" id="IPR044878">
    <property type="entry name" value="UbiA_sf"/>
</dbReference>
<dbReference type="Pfam" id="PF01040">
    <property type="entry name" value="UbiA"/>
    <property type="match status" value="1"/>
</dbReference>
<comment type="subcellular location">
    <subcellularLocation>
        <location evidence="1">Membrane</location>
        <topology evidence="1">Multi-pass membrane protein</topology>
    </subcellularLocation>
</comment>
<organism evidence="6 7">
    <name type="scientific">Amycolatopsis pithecellobii</name>
    <dbReference type="NCBI Taxonomy" id="664692"/>
    <lineage>
        <taxon>Bacteria</taxon>
        <taxon>Bacillati</taxon>
        <taxon>Actinomycetota</taxon>
        <taxon>Actinomycetes</taxon>
        <taxon>Pseudonocardiales</taxon>
        <taxon>Pseudonocardiaceae</taxon>
        <taxon>Amycolatopsis</taxon>
    </lineage>
</organism>
<feature type="transmembrane region" description="Helical" evidence="5">
    <location>
        <begin position="246"/>
        <end position="266"/>
    </location>
</feature>
<dbReference type="OrthoDB" id="3616905at2"/>
<evidence type="ECO:0000256" key="4">
    <source>
        <dbReference type="ARBA" id="ARBA00023136"/>
    </source>
</evidence>
<reference evidence="6 7" key="1">
    <citation type="submission" date="2019-11" db="EMBL/GenBank/DDBJ databases">
        <title>Draft genome of Amycolatopsis RM579.</title>
        <authorList>
            <person name="Duangmal K."/>
            <person name="Mingma R."/>
        </authorList>
    </citation>
    <scope>NUCLEOTIDE SEQUENCE [LARGE SCALE GENOMIC DNA]</scope>
    <source>
        <strain evidence="6 7">RM579</strain>
    </source>
</reference>
<evidence type="ECO:0000313" key="7">
    <source>
        <dbReference type="Proteomes" id="UP000440096"/>
    </source>
</evidence>
<feature type="transmembrane region" description="Helical" evidence="5">
    <location>
        <begin position="21"/>
        <end position="41"/>
    </location>
</feature>
<name>A0A6N7YYV4_9PSEU</name>